<evidence type="ECO:0000313" key="4">
    <source>
        <dbReference type="Proteomes" id="UP000294813"/>
    </source>
</evidence>
<keyword evidence="4" id="KW-1185">Reference proteome</keyword>
<organism evidence="3 4">
    <name type="scientific">Heliophilum fasciatum</name>
    <dbReference type="NCBI Taxonomy" id="35700"/>
    <lineage>
        <taxon>Bacteria</taxon>
        <taxon>Bacillati</taxon>
        <taxon>Bacillota</taxon>
        <taxon>Clostridia</taxon>
        <taxon>Eubacteriales</taxon>
        <taxon>Heliobacteriaceae</taxon>
        <taxon>Heliophilum</taxon>
    </lineage>
</organism>
<keyword evidence="1 3" id="KW-0808">Transferase</keyword>
<keyword evidence="2" id="KW-0677">Repeat</keyword>
<dbReference type="PANTHER" id="PTHR13061:SF29">
    <property type="entry name" value="GAMMA CARBONIC ANHYDRASE-LIKE 1, MITOCHONDRIAL-RELATED"/>
    <property type="match status" value="1"/>
</dbReference>
<dbReference type="EMBL" id="SLXT01000011">
    <property type="protein sequence ID" value="TCP64224.1"/>
    <property type="molecule type" value="Genomic_DNA"/>
</dbReference>
<dbReference type="Proteomes" id="UP000294813">
    <property type="component" value="Unassembled WGS sequence"/>
</dbReference>
<comment type="caution">
    <text evidence="3">The sequence shown here is derived from an EMBL/GenBank/DDBJ whole genome shotgun (WGS) entry which is preliminary data.</text>
</comment>
<dbReference type="PANTHER" id="PTHR13061">
    <property type="entry name" value="DYNACTIN SUBUNIT P25"/>
    <property type="match status" value="1"/>
</dbReference>
<accession>A0A4R2RMI6</accession>
<dbReference type="InterPro" id="IPR018357">
    <property type="entry name" value="Hexapep_transf_CS"/>
</dbReference>
<dbReference type="RefSeq" id="WP_131919212.1">
    <property type="nucleotide sequence ID" value="NZ_JAOQNU010000011.1"/>
</dbReference>
<proteinExistence type="predicted"/>
<dbReference type="InterPro" id="IPR011004">
    <property type="entry name" value="Trimer_LpxA-like_sf"/>
</dbReference>
<dbReference type="InterPro" id="IPR001451">
    <property type="entry name" value="Hexapep"/>
</dbReference>
<dbReference type="GO" id="GO:0016740">
    <property type="term" value="F:transferase activity"/>
    <property type="evidence" value="ECO:0007669"/>
    <property type="project" value="UniProtKB-KW"/>
</dbReference>
<dbReference type="OrthoDB" id="9803036at2"/>
<dbReference type="CDD" id="cd04645">
    <property type="entry name" value="LbH_gamma_CA_like"/>
    <property type="match status" value="1"/>
</dbReference>
<dbReference type="InterPro" id="IPR047324">
    <property type="entry name" value="LbH_gamma_CA-like"/>
</dbReference>
<reference evidence="3 4" key="1">
    <citation type="submission" date="2019-03" db="EMBL/GenBank/DDBJ databases">
        <title>Genomic Encyclopedia of Type Strains, Phase IV (KMG-IV): sequencing the most valuable type-strain genomes for metagenomic binning, comparative biology and taxonomic classification.</title>
        <authorList>
            <person name="Goeker M."/>
        </authorList>
    </citation>
    <scope>NUCLEOTIDE SEQUENCE [LARGE SCALE GENOMIC DNA]</scope>
    <source>
        <strain evidence="3 4">DSM 11170</strain>
    </source>
</reference>
<dbReference type="Gene3D" id="2.160.10.10">
    <property type="entry name" value="Hexapeptide repeat proteins"/>
    <property type="match status" value="1"/>
</dbReference>
<dbReference type="PROSITE" id="PS00101">
    <property type="entry name" value="HEXAPEP_TRANSFERASES"/>
    <property type="match status" value="1"/>
</dbReference>
<dbReference type="InterPro" id="IPR050484">
    <property type="entry name" value="Transf_Hexapept/Carb_Anhydrase"/>
</dbReference>
<name>A0A4R2RMI6_9FIRM</name>
<sequence length="173" mass="18288">MAVYPLGEHVPQIDPDTYIAPSALVAGQVTIAQGASVWFNVVMRADCGVPIIIGRGSNVQDNSVLHTDYVTPLSVGDMVTIGHAVVLHSCSVGDGCLIGIGAIILDNAVIGEHSVVGAHSLVPPGKVFPPYSLIMGNPAKVVRTLSPEEAQRYGATAERYIAKWKAYYKGHIE</sequence>
<dbReference type="AlphaFoldDB" id="A0A4R2RMI6"/>
<evidence type="ECO:0000256" key="2">
    <source>
        <dbReference type="ARBA" id="ARBA00022737"/>
    </source>
</evidence>
<evidence type="ECO:0000256" key="1">
    <source>
        <dbReference type="ARBA" id="ARBA00022679"/>
    </source>
</evidence>
<evidence type="ECO:0000313" key="3">
    <source>
        <dbReference type="EMBL" id="TCP64224.1"/>
    </source>
</evidence>
<dbReference type="Pfam" id="PF00132">
    <property type="entry name" value="Hexapep"/>
    <property type="match status" value="1"/>
</dbReference>
<gene>
    <name evidence="3" type="ORF">EDD73_11177</name>
</gene>
<protein>
    <submittedName>
        <fullName evidence="3">Carbonic anhydrase/acetyltransferase-like protein (Isoleucine patch superfamily)</fullName>
    </submittedName>
</protein>
<dbReference type="SUPFAM" id="SSF51161">
    <property type="entry name" value="Trimeric LpxA-like enzymes"/>
    <property type="match status" value="1"/>
</dbReference>